<dbReference type="EMBL" id="UXSR01000754">
    <property type="protein sequence ID" value="VDD77384.1"/>
    <property type="molecule type" value="Genomic_DNA"/>
</dbReference>
<evidence type="ECO:0000256" key="10">
    <source>
        <dbReference type="RuleBase" id="RU362126"/>
    </source>
</evidence>
<feature type="disulfide bond" evidence="9">
    <location>
        <begin position="153"/>
        <end position="187"/>
    </location>
</feature>
<keyword evidence="4 10" id="KW-0256">Endoplasmic reticulum</keyword>
<dbReference type="PANTHER" id="PTHR11073">
    <property type="entry name" value="CALRETICULIN AND CALNEXIN"/>
    <property type="match status" value="1"/>
</dbReference>
<evidence type="ECO:0000256" key="8">
    <source>
        <dbReference type="ARBA" id="ARBA00053392"/>
    </source>
</evidence>
<evidence type="ECO:0008006" key="14">
    <source>
        <dbReference type="Google" id="ProtNLM"/>
    </source>
</evidence>
<protein>
    <recommendedName>
        <fullName evidence="14">Calnexin</fullName>
    </recommendedName>
</protein>
<dbReference type="FunFam" id="2.60.120.200:FF:000011">
    <property type="entry name" value="Probable calnexin"/>
    <property type="match status" value="1"/>
</dbReference>
<evidence type="ECO:0000256" key="7">
    <source>
        <dbReference type="ARBA" id="ARBA00023186"/>
    </source>
</evidence>
<evidence type="ECO:0000256" key="11">
    <source>
        <dbReference type="SAM" id="MobiDB-lite"/>
    </source>
</evidence>
<dbReference type="PRINTS" id="PR00626">
    <property type="entry name" value="CALRETICULIN"/>
</dbReference>
<dbReference type="Gene3D" id="2.60.120.200">
    <property type="match status" value="1"/>
</dbReference>
<dbReference type="GO" id="GO:0005789">
    <property type="term" value="C:endoplasmic reticulum membrane"/>
    <property type="evidence" value="ECO:0007669"/>
    <property type="project" value="UniProtKB-SubCell"/>
</dbReference>
<dbReference type="GO" id="GO:0036503">
    <property type="term" value="P:ERAD pathway"/>
    <property type="evidence" value="ECO:0007669"/>
    <property type="project" value="TreeGrafter"/>
</dbReference>
<keyword evidence="10" id="KW-0732">Signal</keyword>
<evidence type="ECO:0000313" key="12">
    <source>
        <dbReference type="EMBL" id="VDD77384.1"/>
    </source>
</evidence>
<proteinExistence type="inferred from homology"/>
<feature type="compositionally biased region" description="Basic and acidic residues" evidence="11">
    <location>
        <begin position="543"/>
        <end position="554"/>
    </location>
</feature>
<dbReference type="OrthoDB" id="1938156at2759"/>
<dbReference type="SUPFAM" id="SSF49899">
    <property type="entry name" value="Concanavalin A-like lectins/glucanases"/>
    <property type="match status" value="1"/>
</dbReference>
<feature type="chain" id="PRO_5023985991" description="Calnexin" evidence="10">
    <location>
        <begin position="20"/>
        <end position="591"/>
    </location>
</feature>
<evidence type="ECO:0000256" key="3">
    <source>
        <dbReference type="ARBA" id="ARBA00022692"/>
    </source>
</evidence>
<organism evidence="12 13">
    <name type="scientific">Mesocestoides corti</name>
    <name type="common">Flatworm</name>
    <dbReference type="NCBI Taxonomy" id="53468"/>
    <lineage>
        <taxon>Eukaryota</taxon>
        <taxon>Metazoa</taxon>
        <taxon>Spiralia</taxon>
        <taxon>Lophotrochozoa</taxon>
        <taxon>Platyhelminthes</taxon>
        <taxon>Cestoda</taxon>
        <taxon>Eucestoda</taxon>
        <taxon>Cyclophyllidea</taxon>
        <taxon>Mesocestoididae</taxon>
        <taxon>Mesocestoides</taxon>
    </lineage>
</organism>
<reference evidence="12 13" key="1">
    <citation type="submission" date="2018-10" db="EMBL/GenBank/DDBJ databases">
        <authorList>
            <consortium name="Pathogen Informatics"/>
        </authorList>
    </citation>
    <scope>NUCLEOTIDE SEQUENCE [LARGE SCALE GENOMIC DNA]</scope>
</reference>
<dbReference type="AlphaFoldDB" id="A0A158QTM6"/>
<accession>A0A158QTM6</accession>
<dbReference type="Gene3D" id="2.10.250.10">
    <property type="entry name" value="Calreticulin/calnexin, P domain"/>
    <property type="match status" value="1"/>
</dbReference>
<keyword evidence="9" id="KW-1015">Disulfide bond</keyword>
<keyword evidence="13" id="KW-1185">Reference proteome</keyword>
<evidence type="ECO:0000256" key="5">
    <source>
        <dbReference type="ARBA" id="ARBA00022989"/>
    </source>
</evidence>
<evidence type="ECO:0000256" key="1">
    <source>
        <dbReference type="ARBA" id="ARBA00004115"/>
    </source>
</evidence>
<evidence type="ECO:0000313" key="13">
    <source>
        <dbReference type="Proteomes" id="UP000267029"/>
    </source>
</evidence>
<dbReference type="SUPFAM" id="SSF63887">
    <property type="entry name" value="P-domain of calnexin/calreticulin"/>
    <property type="match status" value="1"/>
</dbReference>
<keyword evidence="7 10" id="KW-0143">Chaperone</keyword>
<dbReference type="GO" id="GO:0051082">
    <property type="term" value="F:unfolded protein binding"/>
    <property type="evidence" value="ECO:0007669"/>
    <property type="project" value="InterPro"/>
</dbReference>
<feature type="region of interest" description="Disordered" evidence="11">
    <location>
        <begin position="507"/>
        <end position="591"/>
    </location>
</feature>
<dbReference type="FunFam" id="2.10.250.10:FF:000001">
    <property type="entry name" value="Calnexin homolog"/>
    <property type="match status" value="1"/>
</dbReference>
<evidence type="ECO:0000256" key="9">
    <source>
        <dbReference type="PIRSR" id="PIRSR601580-3"/>
    </source>
</evidence>
<keyword evidence="6 10" id="KW-0472">Membrane</keyword>
<feature type="compositionally biased region" description="Basic and acidic residues" evidence="11">
    <location>
        <begin position="272"/>
        <end position="295"/>
    </location>
</feature>
<dbReference type="InterPro" id="IPR009033">
    <property type="entry name" value="Calreticulin/calnexin_P_dom_sf"/>
</dbReference>
<dbReference type="InterPro" id="IPR013320">
    <property type="entry name" value="ConA-like_dom_sf"/>
</dbReference>
<evidence type="ECO:0000256" key="6">
    <source>
        <dbReference type="ARBA" id="ARBA00023136"/>
    </source>
</evidence>
<comment type="function">
    <text evidence="8">Calcium-binding protein that interacts with newly synthesized monoglucosylated glycoproteins in the endoplasmic reticulum. It may act in assisting protein assembly and/or in the retention within the ER of unassembled protein subunits. It seems to play a major role in the quality control apparatus of the ER by the retention of incorrectly folded proteins. Required for embryogenesis and larval development under heat and ER stress conditions. May be important for germ cell development. Involved in neuronal necrotic cell death.</text>
</comment>
<sequence>MVVTGFVFVLLLVNGLSSAEKDTNVLPSDNGGASLNAGDKENKVVFEPPIIPDDALLSMYFTAPEDIKKYKLLIRLVLSSATKDGVDPDLSKYDGKWSIEVPKLSSVENDYALILKSEGKHHAISMDLGHDFKFDKNEFVVQYEVRFMDGQTCGGAYIKLLSASPDLNLNKFNDKTPYTIMFGPDKCGMHTKLHFIFRHKNPKTGEIQEKHMNPPVASLESIFTDKKTHLFTLVIRSDNSFEVYVDQAVVKSGSLLSEFVPPVNPPAEIDDPNDKKPESWDEREKIPDPDAKKPDDWDESAPQFIVDADAVMPDGWLLDTPKLIPDPNAEKPVDWNTETDGDWEPPMVDNPACESAPGCGPWEKPSKLNPNFKGKWTPPMIPNPMYNGIWKPKKIANPDYFEDTKPFRMIPIRALGLELWSMTAEISFDNFYVGTSKKGADDFAALTWAIKQKAEKDSGIGGKSVLDAIREMSSENPWYVVLGVTASVLPLALVIYFCCRTPASVDAARHKKTDEPVPDSKSDDSDAAVSSHKETEAENSESDDSKEVEEVGRADEDEGKEDEEREENGDDDEEEDKEEEKEMGEEPCLHS</sequence>
<dbReference type="STRING" id="53468.A0A158QTM6"/>
<feature type="region of interest" description="Disordered" evidence="11">
    <location>
        <begin position="261"/>
        <end position="298"/>
    </location>
</feature>
<dbReference type="InterPro" id="IPR018124">
    <property type="entry name" value="Calret/calnex_CS"/>
</dbReference>
<evidence type="ECO:0000256" key="4">
    <source>
        <dbReference type="ARBA" id="ARBA00022824"/>
    </source>
</evidence>
<feature type="signal peptide" evidence="10">
    <location>
        <begin position="1"/>
        <end position="19"/>
    </location>
</feature>
<comment type="subcellular location">
    <subcellularLocation>
        <location evidence="1">Endoplasmic reticulum membrane</location>
        <topology evidence="1">Single-pass type I membrane protein</topology>
    </subcellularLocation>
</comment>
<dbReference type="PROSITE" id="PS00804">
    <property type="entry name" value="CALRETICULIN_2"/>
    <property type="match status" value="1"/>
</dbReference>
<dbReference type="Pfam" id="PF00262">
    <property type="entry name" value="Calreticulin"/>
    <property type="match status" value="1"/>
</dbReference>
<dbReference type="PANTHER" id="PTHR11073:SF1">
    <property type="entry name" value="CALNEXIN 14D-RELATED"/>
    <property type="match status" value="1"/>
</dbReference>
<dbReference type="InterPro" id="IPR001580">
    <property type="entry name" value="Calret/calnex"/>
</dbReference>
<name>A0A158QTM6_MESCO</name>
<feature type="compositionally biased region" description="Basic and acidic residues" evidence="11">
    <location>
        <begin position="512"/>
        <end position="524"/>
    </location>
</feature>
<keyword evidence="3 10" id="KW-0812">Transmembrane</keyword>
<feature type="transmembrane region" description="Helical" evidence="10">
    <location>
        <begin position="478"/>
        <end position="499"/>
    </location>
</feature>
<evidence type="ECO:0000256" key="2">
    <source>
        <dbReference type="ARBA" id="ARBA00010983"/>
    </source>
</evidence>
<dbReference type="GO" id="GO:0005509">
    <property type="term" value="F:calcium ion binding"/>
    <property type="evidence" value="ECO:0007669"/>
    <property type="project" value="InterPro"/>
</dbReference>
<dbReference type="Proteomes" id="UP000267029">
    <property type="component" value="Unassembled WGS sequence"/>
</dbReference>
<gene>
    <name evidence="12" type="ORF">MCOS_LOCUS3387</name>
</gene>
<comment type="similarity">
    <text evidence="2 10">Belongs to the calreticulin family.</text>
</comment>
<keyword evidence="5 10" id="KW-1133">Transmembrane helix</keyword>
<feature type="compositionally biased region" description="Acidic residues" evidence="11">
    <location>
        <begin position="555"/>
        <end position="585"/>
    </location>
</feature>
<dbReference type="GO" id="GO:0006457">
    <property type="term" value="P:protein folding"/>
    <property type="evidence" value="ECO:0007669"/>
    <property type="project" value="InterPro"/>
</dbReference>